<keyword evidence="3" id="KW-0472">Membrane</keyword>
<proteinExistence type="predicted"/>
<evidence type="ECO:0008006" key="6">
    <source>
        <dbReference type="Google" id="ProtNLM"/>
    </source>
</evidence>
<protein>
    <recommendedName>
        <fullName evidence="6">DUF1640 domain-containing protein</fullName>
    </recommendedName>
</protein>
<feature type="coiled-coil region" evidence="1">
    <location>
        <begin position="59"/>
        <end position="93"/>
    </location>
</feature>
<sequence length="133" mass="15111">MDAVTLTFLMISMMNSYQVPKRARSKSRKLTQNAGRSGGGIEGRFAFLEMGFYEIRDRLSKIETRVDSLESKFDKLESKVDKLESKVDKLASTMDTFVTKEELHRELHGLTWRVAGGAIVLLAGVYYIARYAH</sequence>
<feature type="region of interest" description="Disordered" evidence="2">
    <location>
        <begin position="22"/>
        <end position="41"/>
    </location>
</feature>
<name>A0A2T3XVM7_9BURK</name>
<evidence type="ECO:0000256" key="3">
    <source>
        <dbReference type="SAM" id="Phobius"/>
    </source>
</evidence>
<keyword evidence="1" id="KW-0175">Coiled coil</keyword>
<dbReference type="Gene3D" id="1.20.1270.70">
    <property type="entry name" value="Designed single chain three-helix bundle"/>
    <property type="match status" value="1"/>
</dbReference>
<organism evidence="4 5">
    <name type="scientific">Trinickia symbiotica</name>
    <dbReference type="NCBI Taxonomy" id="863227"/>
    <lineage>
        <taxon>Bacteria</taxon>
        <taxon>Pseudomonadati</taxon>
        <taxon>Pseudomonadota</taxon>
        <taxon>Betaproteobacteria</taxon>
        <taxon>Burkholderiales</taxon>
        <taxon>Burkholderiaceae</taxon>
        <taxon>Trinickia</taxon>
    </lineage>
</organism>
<feature type="transmembrane region" description="Helical" evidence="3">
    <location>
        <begin position="110"/>
        <end position="129"/>
    </location>
</feature>
<evidence type="ECO:0000313" key="4">
    <source>
        <dbReference type="EMBL" id="PTB20545.1"/>
    </source>
</evidence>
<keyword evidence="3" id="KW-0812">Transmembrane</keyword>
<comment type="caution">
    <text evidence="4">The sequence shown here is derived from an EMBL/GenBank/DDBJ whole genome shotgun (WGS) entry which is preliminary data.</text>
</comment>
<reference evidence="4 5" key="1">
    <citation type="submission" date="2018-03" db="EMBL/GenBank/DDBJ databases">
        <title>Whole genome analyses suggest that Burkholderia sensu lato contains two further novel genera in the rhizoxinica-symbiotica group Mycetohabitans gen. nov., and Trinickia gen. nov.: implications for the evolution of diazotrophy and nodulation in the Burkholderiaceae.</title>
        <authorList>
            <person name="Estrada De Los Santos P."/>
            <person name="Palmer M."/>
            <person name="Chavez-Ramirez B."/>
            <person name="Steenkamp E.T."/>
            <person name="Hirsch A.M."/>
            <person name="Manyaka P."/>
            <person name="Maluk M."/>
            <person name="Lafos M."/>
            <person name="Crook M."/>
            <person name="Gross E."/>
            <person name="Simon M.F."/>
            <person name="Bueno Dos Reis Junior F."/>
            <person name="Poole P.S."/>
            <person name="Venter S.N."/>
            <person name="James E.K."/>
        </authorList>
    </citation>
    <scope>NUCLEOTIDE SEQUENCE [LARGE SCALE GENOMIC DNA]</scope>
    <source>
        <strain evidence="4 5">JPY-366</strain>
    </source>
</reference>
<accession>A0A2T3XVM7</accession>
<evidence type="ECO:0000256" key="2">
    <source>
        <dbReference type="SAM" id="MobiDB-lite"/>
    </source>
</evidence>
<dbReference type="AlphaFoldDB" id="A0A2T3XVM7"/>
<dbReference type="SUPFAM" id="SSF57997">
    <property type="entry name" value="Tropomyosin"/>
    <property type="match status" value="1"/>
</dbReference>
<evidence type="ECO:0000256" key="1">
    <source>
        <dbReference type="SAM" id="Coils"/>
    </source>
</evidence>
<dbReference type="Proteomes" id="UP000240638">
    <property type="component" value="Unassembled WGS sequence"/>
</dbReference>
<keyword evidence="3" id="KW-1133">Transmembrane helix</keyword>
<evidence type="ECO:0000313" key="5">
    <source>
        <dbReference type="Proteomes" id="UP000240638"/>
    </source>
</evidence>
<dbReference type="EMBL" id="PYUC01000005">
    <property type="protein sequence ID" value="PTB20545.1"/>
    <property type="molecule type" value="Genomic_DNA"/>
</dbReference>
<gene>
    <name evidence="4" type="ORF">C9I57_11950</name>
</gene>